<accession>A0ABY7BSM2</accession>
<name>A0ABY7BSM2_9MOLU</name>
<reference evidence="1 2" key="1">
    <citation type="journal article" date="2023" name="Microbiol. Resour. Announc.">
        <title>Complete Genome of 'Candidatus Phytoplasma rubi' RS, a Phytopathogenic Bacterium Associated with Rubus Stunt Disease.</title>
        <authorList>
            <person name="Duckeck D."/>
            <person name="Zubert C."/>
            <person name="Bohm J.W."/>
            <person name="Carminati G."/>
            <person name="Schneider B."/>
            <person name="Kube M."/>
        </authorList>
    </citation>
    <scope>NUCLEOTIDE SEQUENCE [LARGE SCALE GENOMIC DNA]</scope>
    <source>
        <strain evidence="1 2">RS</strain>
    </source>
</reference>
<evidence type="ECO:0000313" key="2">
    <source>
        <dbReference type="Proteomes" id="UP001164727"/>
    </source>
</evidence>
<organism evidence="1 2">
    <name type="scientific">Candidatus Phytoplasma rubi</name>
    <dbReference type="NCBI Taxonomy" id="399025"/>
    <lineage>
        <taxon>Bacteria</taxon>
        <taxon>Bacillati</taxon>
        <taxon>Mycoplasmatota</taxon>
        <taxon>Mollicutes</taxon>
        <taxon>Acholeplasmatales</taxon>
        <taxon>Acholeplasmataceae</taxon>
        <taxon>Candidatus Phytoplasma</taxon>
        <taxon>16SrV (Elm yellows group)</taxon>
    </lineage>
</organism>
<dbReference type="Proteomes" id="UP001164727">
    <property type="component" value="Chromosome"/>
</dbReference>
<protein>
    <submittedName>
        <fullName evidence="1">Uncharacterized protein</fullName>
    </submittedName>
</protein>
<evidence type="ECO:0000313" key="1">
    <source>
        <dbReference type="EMBL" id="WAN63563.1"/>
    </source>
</evidence>
<gene>
    <name evidence="1" type="ORF">RS022_07380</name>
</gene>
<keyword evidence="2" id="KW-1185">Reference proteome</keyword>
<sequence length="82" mass="9765">MNRTNTKKFLSSIFNVNKLNDINEYSNSRLIRNYKSIYSTEKQLITLTLTYSTQKKEHLIGDFRKNKLLKNQRLLNELKAII</sequence>
<proteinExistence type="predicted"/>
<dbReference type="EMBL" id="CP114006">
    <property type="protein sequence ID" value="WAN63563.1"/>
    <property type="molecule type" value="Genomic_DNA"/>
</dbReference>